<reference evidence="8" key="1">
    <citation type="submission" date="2025-08" db="UniProtKB">
        <authorList>
            <consortium name="Ensembl"/>
        </authorList>
    </citation>
    <scope>IDENTIFICATION</scope>
</reference>
<dbReference type="Gene3D" id="3.40.50.12780">
    <property type="entry name" value="N-terminal domain of ligase-like"/>
    <property type="match status" value="1"/>
</dbReference>
<evidence type="ECO:0000256" key="5">
    <source>
        <dbReference type="ARBA" id="ARBA00048666"/>
    </source>
</evidence>
<keyword evidence="6" id="KW-0472">Membrane</keyword>
<feature type="transmembrane region" description="Helical" evidence="6">
    <location>
        <begin position="20"/>
        <end position="39"/>
    </location>
</feature>
<evidence type="ECO:0000256" key="3">
    <source>
        <dbReference type="ARBA" id="ARBA00036527"/>
    </source>
</evidence>
<evidence type="ECO:0000256" key="6">
    <source>
        <dbReference type="SAM" id="Phobius"/>
    </source>
</evidence>
<dbReference type="Pfam" id="PF00501">
    <property type="entry name" value="AMP-binding"/>
    <property type="match status" value="1"/>
</dbReference>
<keyword evidence="6" id="KW-1133">Transmembrane helix</keyword>
<comment type="catalytic activity">
    <reaction evidence="3">
        <text>a very long-chain fatty acid + ATP + CoA = a very long-chain fatty acyl-CoA + AMP + diphosphate</text>
        <dbReference type="Rhea" id="RHEA:54536"/>
        <dbReference type="ChEBI" id="CHEBI:30616"/>
        <dbReference type="ChEBI" id="CHEBI:33019"/>
        <dbReference type="ChEBI" id="CHEBI:57287"/>
        <dbReference type="ChEBI" id="CHEBI:58950"/>
        <dbReference type="ChEBI" id="CHEBI:138261"/>
        <dbReference type="ChEBI" id="CHEBI:456215"/>
    </reaction>
    <physiologicalReaction direction="left-to-right" evidence="3">
        <dbReference type="Rhea" id="RHEA:54537"/>
    </physiologicalReaction>
</comment>
<dbReference type="SUPFAM" id="SSF56801">
    <property type="entry name" value="Acetyl-CoA synthetase-like"/>
    <property type="match status" value="1"/>
</dbReference>
<reference evidence="8" key="2">
    <citation type="submission" date="2025-09" db="UniProtKB">
        <authorList>
            <consortium name="Ensembl"/>
        </authorList>
    </citation>
    <scope>IDENTIFICATION</scope>
</reference>
<keyword evidence="9" id="KW-1185">Reference proteome</keyword>
<dbReference type="AlphaFoldDB" id="A0A671MHC4"/>
<evidence type="ECO:0000313" key="8">
    <source>
        <dbReference type="Ensembl" id="ENSSANP00000031277.1"/>
    </source>
</evidence>
<dbReference type="Ensembl" id="ENSSANT00000033311.1">
    <property type="protein sequence ID" value="ENSSANP00000031277.1"/>
    <property type="gene ID" value="ENSSANG00000015984.1"/>
</dbReference>
<dbReference type="GO" id="GO:0005886">
    <property type="term" value="C:plasma membrane"/>
    <property type="evidence" value="ECO:0007669"/>
    <property type="project" value="TreeGrafter"/>
</dbReference>
<dbReference type="PANTHER" id="PTHR43107:SF4">
    <property type="entry name" value="LONG-CHAIN FATTY ACID TRANSPORT PROTEIN 2"/>
    <property type="match status" value="1"/>
</dbReference>
<dbReference type="PANTHER" id="PTHR43107">
    <property type="entry name" value="LONG-CHAIN FATTY ACID TRANSPORT PROTEIN"/>
    <property type="match status" value="1"/>
</dbReference>
<evidence type="ECO:0000256" key="1">
    <source>
        <dbReference type="ARBA" id="ARBA00006432"/>
    </source>
</evidence>
<dbReference type="Proteomes" id="UP000472260">
    <property type="component" value="Unassembled WGS sequence"/>
</dbReference>
<protein>
    <recommendedName>
        <fullName evidence="4">Long-chain-fatty-acid--CoA ligase</fullName>
    </recommendedName>
</protein>
<feature type="transmembrane region" description="Helical" evidence="6">
    <location>
        <begin position="129"/>
        <end position="147"/>
    </location>
</feature>
<keyword evidence="6" id="KW-0812">Transmembrane</keyword>
<dbReference type="GO" id="GO:0044539">
    <property type="term" value="P:long-chain fatty acid import into cell"/>
    <property type="evidence" value="ECO:0007669"/>
    <property type="project" value="TreeGrafter"/>
</dbReference>
<name>A0A671MHC4_9TELE</name>
<evidence type="ECO:0000313" key="9">
    <source>
        <dbReference type="Proteomes" id="UP000472260"/>
    </source>
</evidence>
<keyword evidence="2" id="KW-0436">Ligase</keyword>
<evidence type="ECO:0000259" key="7">
    <source>
        <dbReference type="Pfam" id="PF00501"/>
    </source>
</evidence>
<dbReference type="GO" id="GO:0005324">
    <property type="term" value="F:long-chain fatty acid transmembrane transporter activity"/>
    <property type="evidence" value="ECO:0007669"/>
    <property type="project" value="TreeGrafter"/>
</dbReference>
<sequence length="249" mass="27746">MSKCCALLESRFSGKESDLMMFWFIVSAVLLLFALRFRYPYFIKEATYARWIAVATVGTESIQTPLNFSLFVILQPFKNPHKAFIRFQDETYSYAQSDKQSNKIARSLLKHADLHEGDTVALLLGNEPMFLWMWLALAKIGCSAALLNHNIRSKSLVHCFTCCGATVLIAGAELQDAVEEVLPALREQGISVYILTDHVTTEGMKSLTDKIAQASDELIPADLRANITLSSPAAYIYTSGTTGRIEFSD</sequence>
<evidence type="ECO:0000256" key="2">
    <source>
        <dbReference type="ARBA" id="ARBA00022598"/>
    </source>
</evidence>
<evidence type="ECO:0000256" key="4">
    <source>
        <dbReference type="ARBA" id="ARBA00041297"/>
    </source>
</evidence>
<dbReference type="GO" id="GO:0004467">
    <property type="term" value="F:long-chain fatty acid-CoA ligase activity"/>
    <property type="evidence" value="ECO:0007669"/>
    <property type="project" value="TreeGrafter"/>
</dbReference>
<accession>A0A671MHC4</accession>
<dbReference type="GO" id="GO:0005789">
    <property type="term" value="C:endoplasmic reticulum membrane"/>
    <property type="evidence" value="ECO:0007669"/>
    <property type="project" value="TreeGrafter"/>
</dbReference>
<feature type="domain" description="AMP-dependent synthetase/ligase" evidence="7">
    <location>
        <begin position="78"/>
        <end position="244"/>
    </location>
</feature>
<proteinExistence type="inferred from homology"/>
<comment type="catalytic activity">
    <reaction evidence="5">
        <text>tetracosanoate + ATP + CoA = tetracosanoyl-CoA + AMP + diphosphate</text>
        <dbReference type="Rhea" id="RHEA:33639"/>
        <dbReference type="ChEBI" id="CHEBI:30616"/>
        <dbReference type="ChEBI" id="CHEBI:31014"/>
        <dbReference type="ChEBI" id="CHEBI:33019"/>
        <dbReference type="ChEBI" id="CHEBI:57287"/>
        <dbReference type="ChEBI" id="CHEBI:65052"/>
        <dbReference type="ChEBI" id="CHEBI:456215"/>
    </reaction>
    <physiologicalReaction direction="left-to-right" evidence="5">
        <dbReference type="Rhea" id="RHEA:33640"/>
    </physiologicalReaction>
</comment>
<feature type="transmembrane region" description="Helical" evidence="6">
    <location>
        <begin position="51"/>
        <end position="74"/>
    </location>
</feature>
<organism evidence="8 9">
    <name type="scientific">Sinocyclocheilus anshuiensis</name>
    <dbReference type="NCBI Taxonomy" id="1608454"/>
    <lineage>
        <taxon>Eukaryota</taxon>
        <taxon>Metazoa</taxon>
        <taxon>Chordata</taxon>
        <taxon>Craniata</taxon>
        <taxon>Vertebrata</taxon>
        <taxon>Euteleostomi</taxon>
        <taxon>Actinopterygii</taxon>
        <taxon>Neopterygii</taxon>
        <taxon>Teleostei</taxon>
        <taxon>Ostariophysi</taxon>
        <taxon>Cypriniformes</taxon>
        <taxon>Cyprinidae</taxon>
        <taxon>Cyprininae</taxon>
        <taxon>Sinocyclocheilus</taxon>
    </lineage>
</organism>
<dbReference type="InterPro" id="IPR000873">
    <property type="entry name" value="AMP-dep_synth/lig_dom"/>
</dbReference>
<dbReference type="InterPro" id="IPR042099">
    <property type="entry name" value="ANL_N_sf"/>
</dbReference>
<comment type="similarity">
    <text evidence="1">Belongs to the ATP-dependent AMP-binding enzyme family.</text>
</comment>